<proteinExistence type="predicted"/>
<organism evidence="2 3">
    <name type="scientific">Microbacterium testaceum</name>
    <name type="common">Aureobacterium testaceum</name>
    <name type="synonym">Brevibacterium testaceum</name>
    <dbReference type="NCBI Taxonomy" id="2033"/>
    <lineage>
        <taxon>Bacteria</taxon>
        <taxon>Bacillati</taxon>
        <taxon>Actinomycetota</taxon>
        <taxon>Actinomycetes</taxon>
        <taxon>Micrococcales</taxon>
        <taxon>Microbacteriaceae</taxon>
        <taxon>Microbacterium</taxon>
    </lineage>
</organism>
<evidence type="ECO:0000313" key="3">
    <source>
        <dbReference type="Proteomes" id="UP000072189"/>
    </source>
</evidence>
<gene>
    <name evidence="2" type="ORF">RSA3_12845</name>
</gene>
<dbReference type="RefSeq" id="WP_058614610.1">
    <property type="nucleotide sequence ID" value="NZ_LDRV01000084.1"/>
</dbReference>
<dbReference type="PANTHER" id="PTHR37017:SF11">
    <property type="entry name" value="ESTERASE_LIPASE_THIOESTERASE DOMAIN-CONTAINING PROTEIN"/>
    <property type="match status" value="1"/>
</dbReference>
<sequence length="237" mass="25222">MKVVLVPGLWLTASSWDAVVPTLLAAGHRPEPLSMPGIGIPSAGSAQVGIADWIAEVVRVVDRDDEPVVLVGHSGGANVVWGAADARPDRVARVVFVDAVPPLDGAGIWEFPIVDGVVPFPGWDSFDEEEVADLDAPTRQRVEEQVTWIPARIPSDPISLSDDRRHGVPITVITCLMPSVDVRRTIDAGAPWVAELAAADEVEIIDLPGGHWPQFAQPEALGKALVASIRSEPVAEN</sequence>
<dbReference type="PANTHER" id="PTHR37017">
    <property type="entry name" value="AB HYDROLASE-1 DOMAIN-CONTAINING PROTEIN-RELATED"/>
    <property type="match status" value="1"/>
</dbReference>
<comment type="caution">
    <text evidence="2">The sequence shown here is derived from an EMBL/GenBank/DDBJ whole genome shotgun (WGS) entry which is preliminary data.</text>
</comment>
<evidence type="ECO:0000259" key="1">
    <source>
        <dbReference type="Pfam" id="PF12697"/>
    </source>
</evidence>
<accession>A0A147F5E2</accession>
<protein>
    <submittedName>
        <fullName evidence="2">Hydrolase</fullName>
    </submittedName>
</protein>
<dbReference type="InterPro" id="IPR000073">
    <property type="entry name" value="AB_hydrolase_1"/>
</dbReference>
<dbReference type="Proteomes" id="UP000072189">
    <property type="component" value="Unassembled WGS sequence"/>
</dbReference>
<dbReference type="Pfam" id="PF12697">
    <property type="entry name" value="Abhydrolase_6"/>
    <property type="match status" value="1"/>
</dbReference>
<dbReference type="EMBL" id="LDRV01000084">
    <property type="protein sequence ID" value="KTS09604.1"/>
    <property type="molecule type" value="Genomic_DNA"/>
</dbReference>
<evidence type="ECO:0000313" key="2">
    <source>
        <dbReference type="EMBL" id="KTS09604.1"/>
    </source>
</evidence>
<dbReference type="GO" id="GO:0016787">
    <property type="term" value="F:hydrolase activity"/>
    <property type="evidence" value="ECO:0007669"/>
    <property type="project" value="UniProtKB-KW"/>
</dbReference>
<dbReference type="Gene3D" id="3.40.50.1820">
    <property type="entry name" value="alpha/beta hydrolase"/>
    <property type="match status" value="1"/>
</dbReference>
<keyword evidence="2" id="KW-0378">Hydrolase</keyword>
<dbReference type="PATRIC" id="fig|2033.7.peg.3377"/>
<name>A0A147F5E2_MICTE</name>
<dbReference type="SUPFAM" id="SSF53474">
    <property type="entry name" value="alpha/beta-Hydrolases"/>
    <property type="match status" value="1"/>
</dbReference>
<reference evidence="2 3" key="1">
    <citation type="journal article" date="2016" name="Front. Microbiol.">
        <title>Genomic Resource of Rice Seed Associated Bacteria.</title>
        <authorList>
            <person name="Midha S."/>
            <person name="Bansal K."/>
            <person name="Sharma S."/>
            <person name="Kumar N."/>
            <person name="Patil P.P."/>
            <person name="Chaudhry V."/>
            <person name="Patil P.B."/>
        </authorList>
    </citation>
    <scope>NUCLEOTIDE SEQUENCE [LARGE SCALE GENOMIC DNA]</scope>
    <source>
        <strain evidence="2 3">RSA3</strain>
    </source>
</reference>
<dbReference type="AlphaFoldDB" id="A0A147F5E2"/>
<feature type="domain" description="AB hydrolase-1" evidence="1">
    <location>
        <begin position="3"/>
        <end position="221"/>
    </location>
</feature>
<dbReference type="InterPro" id="IPR029058">
    <property type="entry name" value="AB_hydrolase_fold"/>
</dbReference>
<dbReference type="InterPro" id="IPR052897">
    <property type="entry name" value="Sec-Metab_Biosynth_Hydrolase"/>
</dbReference>